<evidence type="ECO:0000256" key="1">
    <source>
        <dbReference type="ARBA" id="ARBA00023002"/>
    </source>
</evidence>
<gene>
    <name evidence="5" type="ORF">LDJ79_13720</name>
</gene>
<dbReference type="Gene3D" id="3.40.50.720">
    <property type="entry name" value="NAD(P)-binding Rossmann-like Domain"/>
    <property type="match status" value="1"/>
</dbReference>
<dbReference type="RefSeq" id="WP_225250972.1">
    <property type="nucleotide sequence ID" value="NZ_JAIWIU010000094.1"/>
</dbReference>
<dbReference type="InterPro" id="IPR008927">
    <property type="entry name" value="6-PGluconate_DH-like_C_sf"/>
</dbReference>
<dbReference type="Proteomes" id="UP001199044">
    <property type="component" value="Unassembled WGS sequence"/>
</dbReference>
<dbReference type="PANTHER" id="PTHR22981:SF7">
    <property type="entry name" value="3-HYDROXYISOBUTYRATE DEHYDROGENASE, MITOCHONDRIAL"/>
    <property type="match status" value="1"/>
</dbReference>
<organism evidence="5 6">
    <name type="scientific">Vibrio tritonius</name>
    <dbReference type="NCBI Taxonomy" id="1435069"/>
    <lineage>
        <taxon>Bacteria</taxon>
        <taxon>Pseudomonadati</taxon>
        <taxon>Pseudomonadota</taxon>
        <taxon>Gammaproteobacteria</taxon>
        <taxon>Vibrionales</taxon>
        <taxon>Vibrionaceae</taxon>
        <taxon>Vibrio</taxon>
    </lineage>
</organism>
<dbReference type="Gene3D" id="1.10.1040.10">
    <property type="entry name" value="N-(1-d-carboxylethyl)-l-norvaline Dehydrogenase, domain 2"/>
    <property type="match status" value="1"/>
</dbReference>
<keyword evidence="2" id="KW-0520">NAD</keyword>
<reference evidence="6" key="1">
    <citation type="submission" date="2023-07" db="EMBL/GenBank/DDBJ databases">
        <title>Molecular identification of indigenous halophilic bacteria isolated from red sea cost, biodegradation of synthetic dyes and assessment of degraded metabolite toxicity.</title>
        <authorList>
            <person name="Chaieb K."/>
            <person name="Altayb H.N."/>
        </authorList>
    </citation>
    <scope>NUCLEOTIDE SEQUENCE [LARGE SCALE GENOMIC DNA]</scope>
    <source>
        <strain evidence="6">K20</strain>
    </source>
</reference>
<evidence type="ECO:0000313" key="6">
    <source>
        <dbReference type="Proteomes" id="UP001199044"/>
    </source>
</evidence>
<evidence type="ECO:0000259" key="3">
    <source>
        <dbReference type="Pfam" id="PF03446"/>
    </source>
</evidence>
<dbReference type="InterPro" id="IPR029154">
    <property type="entry name" value="HIBADH-like_NADP-bd"/>
</dbReference>
<accession>A0ABS7YRV6</accession>
<proteinExistence type="predicted"/>
<feature type="domain" description="3-hydroxyisobutyrate dehydrogenase-like NAD-binding" evidence="4">
    <location>
        <begin position="168"/>
        <end position="288"/>
    </location>
</feature>
<dbReference type="InterPro" id="IPR013328">
    <property type="entry name" value="6PGD_dom2"/>
</dbReference>
<dbReference type="Pfam" id="PF03446">
    <property type="entry name" value="NAD_binding_2"/>
    <property type="match status" value="1"/>
</dbReference>
<dbReference type="InterPro" id="IPR036291">
    <property type="entry name" value="NAD(P)-bd_dom_sf"/>
</dbReference>
<dbReference type="SUPFAM" id="SSF48179">
    <property type="entry name" value="6-phosphogluconate dehydrogenase C-terminal domain-like"/>
    <property type="match status" value="1"/>
</dbReference>
<sequence length="294" mass="30370">MNIGVIGLGNMGSGMAATLAKKSFSVFGYDLSSQALEAIAAQGVTPIAQFAELVAVCDVVILSLPKALHVEQVCLGHHQNTESILALGKPGLIVIDTTTSEAQTSRKVAAELAKQGIEFLDAPVSGGPAGAASGTMSMVIGGKASTLATVMPILAAMSTTQVHIGDVGAGNIAKIANNLLCAAHLITTAEVVSMAQHAGVDAEKVLAGINAGSGRSGVSQVNFPKWILNDTYNSGFTMGLMRKDVGLAQNLCESLNLSLPLSETVMDLWRQSSESLADNEDFNAIVKLTDSQLY</sequence>
<dbReference type="EMBL" id="JAIWIU010000094">
    <property type="protein sequence ID" value="MCA2017179.1"/>
    <property type="molecule type" value="Genomic_DNA"/>
</dbReference>
<dbReference type="PIRSF" id="PIRSF000103">
    <property type="entry name" value="HIBADH"/>
    <property type="match status" value="1"/>
</dbReference>
<dbReference type="Pfam" id="PF14833">
    <property type="entry name" value="NAD_binding_11"/>
    <property type="match status" value="1"/>
</dbReference>
<comment type="caution">
    <text evidence="5">The sequence shown here is derived from an EMBL/GenBank/DDBJ whole genome shotgun (WGS) entry which is preliminary data.</text>
</comment>
<protein>
    <submittedName>
        <fullName evidence="5">NAD(P)-dependent oxidoreductase</fullName>
    </submittedName>
</protein>
<feature type="domain" description="6-phosphogluconate dehydrogenase NADP-binding" evidence="3">
    <location>
        <begin position="2"/>
        <end position="165"/>
    </location>
</feature>
<evidence type="ECO:0000256" key="2">
    <source>
        <dbReference type="ARBA" id="ARBA00023027"/>
    </source>
</evidence>
<dbReference type="PANTHER" id="PTHR22981">
    <property type="entry name" value="3-HYDROXYISOBUTYRATE DEHYDROGENASE-RELATED"/>
    <property type="match status" value="1"/>
</dbReference>
<dbReference type="SUPFAM" id="SSF51735">
    <property type="entry name" value="NAD(P)-binding Rossmann-fold domains"/>
    <property type="match status" value="1"/>
</dbReference>
<evidence type="ECO:0000313" key="5">
    <source>
        <dbReference type="EMBL" id="MCA2017179.1"/>
    </source>
</evidence>
<dbReference type="InterPro" id="IPR006115">
    <property type="entry name" value="6PGDH_NADP-bd"/>
</dbReference>
<name>A0ABS7YRV6_9VIBR</name>
<evidence type="ECO:0000259" key="4">
    <source>
        <dbReference type="Pfam" id="PF14833"/>
    </source>
</evidence>
<dbReference type="InterPro" id="IPR015815">
    <property type="entry name" value="HIBADH-related"/>
</dbReference>
<keyword evidence="6" id="KW-1185">Reference proteome</keyword>
<keyword evidence="1" id="KW-0560">Oxidoreductase</keyword>